<keyword evidence="3 9" id="KW-0813">Transport</keyword>
<evidence type="ECO:0000256" key="2">
    <source>
        <dbReference type="ARBA" id="ARBA00011779"/>
    </source>
</evidence>
<comment type="function">
    <text evidence="8">Part of the ABC transporter complex CysAWTP (TC 3.A.1.6.1) involved in sulfate/thiosulfate import. Probably responsible for the translocation of the substrate across the membrane.</text>
</comment>
<feature type="non-terminal residue" evidence="11">
    <location>
        <position position="1"/>
    </location>
</feature>
<comment type="subcellular location">
    <subcellularLocation>
        <location evidence="1 9">Cell membrane</location>
        <topology evidence="1 9">Multi-pass membrane protein</topology>
    </subcellularLocation>
</comment>
<dbReference type="PROSITE" id="PS50928">
    <property type="entry name" value="ABC_TM1"/>
    <property type="match status" value="1"/>
</dbReference>
<dbReference type="GO" id="GO:0015419">
    <property type="term" value="F:ABC-type sulfate transporter activity"/>
    <property type="evidence" value="ECO:0007669"/>
    <property type="project" value="InterPro"/>
</dbReference>
<dbReference type="EMBL" id="JABXXQ010000913">
    <property type="protein sequence ID" value="NVN32518.1"/>
    <property type="molecule type" value="Genomic_DNA"/>
</dbReference>
<keyword evidence="4 9" id="KW-0812">Transmembrane</keyword>
<dbReference type="InterPro" id="IPR000515">
    <property type="entry name" value="MetI-like"/>
</dbReference>
<evidence type="ECO:0000256" key="5">
    <source>
        <dbReference type="ARBA" id="ARBA00022989"/>
    </source>
</evidence>
<organism evidence="11 12">
    <name type="scientific">Endobacter medicaginis</name>
    <dbReference type="NCBI Taxonomy" id="1181271"/>
    <lineage>
        <taxon>Bacteria</taxon>
        <taxon>Pseudomonadati</taxon>
        <taxon>Pseudomonadota</taxon>
        <taxon>Alphaproteobacteria</taxon>
        <taxon>Acetobacterales</taxon>
        <taxon>Acetobacteraceae</taxon>
        <taxon>Endobacter</taxon>
    </lineage>
</organism>
<feature type="domain" description="ABC transmembrane type-1" evidence="10">
    <location>
        <begin position="1"/>
        <end position="175"/>
    </location>
</feature>
<keyword evidence="7 9" id="KW-0472">Membrane</keyword>
<name>A0A850P0S8_9PROT</name>
<comment type="similarity">
    <text evidence="9">Belongs to the binding-protein-dependent transport system permease family.</text>
</comment>
<evidence type="ECO:0000313" key="11">
    <source>
        <dbReference type="EMBL" id="NVN32518.1"/>
    </source>
</evidence>
<dbReference type="InterPro" id="IPR005667">
    <property type="entry name" value="Sulph_transpt2"/>
</dbReference>
<dbReference type="InterPro" id="IPR035906">
    <property type="entry name" value="MetI-like_sf"/>
</dbReference>
<dbReference type="PANTHER" id="PTHR30406">
    <property type="entry name" value="SULFATE TRANSPORT SYSTEM PERMEASE PROTEIN"/>
    <property type="match status" value="1"/>
</dbReference>
<dbReference type="CDD" id="cd06261">
    <property type="entry name" value="TM_PBP2"/>
    <property type="match status" value="1"/>
</dbReference>
<evidence type="ECO:0000256" key="4">
    <source>
        <dbReference type="ARBA" id="ARBA00022692"/>
    </source>
</evidence>
<keyword evidence="6" id="KW-0764">Sulfate transport</keyword>
<dbReference type="Proteomes" id="UP000565205">
    <property type="component" value="Unassembled WGS sequence"/>
</dbReference>
<evidence type="ECO:0000313" key="12">
    <source>
        <dbReference type="Proteomes" id="UP000565205"/>
    </source>
</evidence>
<feature type="non-terminal residue" evidence="11">
    <location>
        <position position="175"/>
    </location>
</feature>
<dbReference type="RefSeq" id="WP_176627351.1">
    <property type="nucleotide sequence ID" value="NZ_JABXXQ010000913.1"/>
</dbReference>
<evidence type="ECO:0000259" key="10">
    <source>
        <dbReference type="PROSITE" id="PS50928"/>
    </source>
</evidence>
<dbReference type="SUPFAM" id="SSF161098">
    <property type="entry name" value="MetI-like"/>
    <property type="match status" value="1"/>
</dbReference>
<evidence type="ECO:0000256" key="6">
    <source>
        <dbReference type="ARBA" id="ARBA00023032"/>
    </source>
</evidence>
<comment type="subunit">
    <text evidence="2">The complex is composed of two ATP-binding proteins (CysA), two transmembrane proteins (CysT and CysW) and a solute-binding protein (CysP).</text>
</comment>
<comment type="caution">
    <text evidence="9">Lacks conserved residue(s) required for the propagation of feature annotation.</text>
</comment>
<evidence type="ECO:0000256" key="8">
    <source>
        <dbReference type="ARBA" id="ARBA00025323"/>
    </source>
</evidence>
<dbReference type="GO" id="GO:0005886">
    <property type="term" value="C:plasma membrane"/>
    <property type="evidence" value="ECO:0007669"/>
    <property type="project" value="UniProtKB-SubCell"/>
</dbReference>
<dbReference type="Gene3D" id="1.10.3720.10">
    <property type="entry name" value="MetI-like"/>
    <property type="match status" value="1"/>
</dbReference>
<protein>
    <submittedName>
        <fullName evidence="11">ABC transporter permease subunit</fullName>
    </submittedName>
</protein>
<evidence type="ECO:0000256" key="3">
    <source>
        <dbReference type="ARBA" id="ARBA00022448"/>
    </source>
</evidence>
<dbReference type="PANTHER" id="PTHR30406:SF8">
    <property type="entry name" value="SULFATE TRANSPORT SYSTEM PERMEASE PROTEIN CYST"/>
    <property type="match status" value="1"/>
</dbReference>
<reference evidence="11 12" key="1">
    <citation type="submission" date="2020-06" db="EMBL/GenBank/DDBJ databases">
        <title>Description of novel acetic acid bacteria.</title>
        <authorList>
            <person name="Sombolestani A."/>
        </authorList>
    </citation>
    <scope>NUCLEOTIDE SEQUENCE [LARGE SCALE GENOMIC DNA]</scope>
    <source>
        <strain evidence="11 12">LMG 26838</strain>
    </source>
</reference>
<feature type="transmembrane region" description="Helical" evidence="9">
    <location>
        <begin position="153"/>
        <end position="173"/>
    </location>
</feature>
<dbReference type="Pfam" id="PF00528">
    <property type="entry name" value="BPD_transp_1"/>
    <property type="match status" value="1"/>
</dbReference>
<evidence type="ECO:0000256" key="9">
    <source>
        <dbReference type="RuleBase" id="RU363032"/>
    </source>
</evidence>
<evidence type="ECO:0000256" key="1">
    <source>
        <dbReference type="ARBA" id="ARBA00004651"/>
    </source>
</evidence>
<dbReference type="AlphaFoldDB" id="A0A850P0S8"/>
<accession>A0A850P0S8</accession>
<evidence type="ECO:0000256" key="7">
    <source>
        <dbReference type="ARBA" id="ARBA00023136"/>
    </source>
</evidence>
<sequence>AVRRGLDLLIDLPFALPTAVSGIALATLYGPRGWFGAPLHELGIDIAYTRAGIEVALVFVSLPFAVRAVEPVLAALPAAREEAAESLGATHLQVLARIVLPALRPALLAAYALAFARALGEYGSVIFIAGNMPGRSEIAPLLIVIRLQEFDEASAAAIGLLMLLGAALCLAALSA</sequence>
<comment type="caution">
    <text evidence="11">The sequence shown here is derived from an EMBL/GenBank/DDBJ whole genome shotgun (WGS) entry which is preliminary data.</text>
</comment>
<gene>
    <name evidence="11" type="ORF">HUK83_19505</name>
</gene>
<proteinExistence type="inferred from homology"/>
<keyword evidence="5 9" id="KW-1133">Transmembrane helix</keyword>